<evidence type="ECO:0000256" key="5">
    <source>
        <dbReference type="SAM" id="Phobius"/>
    </source>
</evidence>
<keyword evidence="2 5" id="KW-0812">Transmembrane</keyword>
<keyword evidence="8" id="KW-1185">Reference proteome</keyword>
<sequence>MEKEVQGKKPGPMLLGMFWSPGEQFNKIRQNQRIWIPLLIVTVLNIAAYLTIALSMTTEDLMLPGMTFDEAAMTLAIAKATTAVSGFVAPIFAILVSTLIHFIIVKTARKETSFKQLFSMNTYIYFISAVGSLLNFAIMAVIGMSSTDGYITSLAHLLNSKSSVLGAFELFSIWTMILTALGLHKVGQLSKAVSFTIVIIFFLIRLSFAALGTLISGITGL</sequence>
<evidence type="ECO:0000313" key="7">
    <source>
        <dbReference type="EMBL" id="WVX83285.1"/>
    </source>
</evidence>
<feature type="domain" description="Yip1" evidence="6">
    <location>
        <begin position="16"/>
        <end position="208"/>
    </location>
</feature>
<proteinExistence type="predicted"/>
<keyword evidence="3 5" id="KW-1133">Transmembrane helix</keyword>
<evidence type="ECO:0000256" key="2">
    <source>
        <dbReference type="ARBA" id="ARBA00022692"/>
    </source>
</evidence>
<evidence type="ECO:0000259" key="6">
    <source>
        <dbReference type="Pfam" id="PF04893"/>
    </source>
</evidence>
<dbReference type="Proteomes" id="UP001357223">
    <property type="component" value="Chromosome"/>
</dbReference>
<evidence type="ECO:0000313" key="8">
    <source>
        <dbReference type="Proteomes" id="UP001357223"/>
    </source>
</evidence>
<keyword evidence="4 5" id="KW-0472">Membrane</keyword>
<evidence type="ECO:0000256" key="1">
    <source>
        <dbReference type="ARBA" id="ARBA00004141"/>
    </source>
</evidence>
<feature type="transmembrane region" description="Helical" evidence="5">
    <location>
        <begin position="195"/>
        <end position="218"/>
    </location>
</feature>
<comment type="subcellular location">
    <subcellularLocation>
        <location evidence="1">Membrane</location>
        <topology evidence="1">Multi-pass membrane protein</topology>
    </subcellularLocation>
</comment>
<dbReference type="InterPro" id="IPR006977">
    <property type="entry name" value="Yip1_dom"/>
</dbReference>
<feature type="transmembrane region" description="Helical" evidence="5">
    <location>
        <begin position="34"/>
        <end position="56"/>
    </location>
</feature>
<accession>A0ABZ2CMX8</accession>
<protein>
    <submittedName>
        <fullName evidence="7">Yip1 family protein</fullName>
    </submittedName>
</protein>
<feature type="transmembrane region" description="Helical" evidence="5">
    <location>
        <begin position="164"/>
        <end position="183"/>
    </location>
</feature>
<feature type="transmembrane region" description="Helical" evidence="5">
    <location>
        <begin position="123"/>
        <end position="144"/>
    </location>
</feature>
<evidence type="ECO:0000256" key="3">
    <source>
        <dbReference type="ARBA" id="ARBA00022989"/>
    </source>
</evidence>
<dbReference type="EMBL" id="CP137640">
    <property type="protein sequence ID" value="WVX83285.1"/>
    <property type="molecule type" value="Genomic_DNA"/>
</dbReference>
<name>A0ABZ2CMX8_9BACI</name>
<reference evidence="7 8" key="1">
    <citation type="submission" date="2023-10" db="EMBL/GenBank/DDBJ databases">
        <title>Niallia locisalis sp.nov. isolated from a salt pond sample.</title>
        <authorList>
            <person name="Li X.-J."/>
            <person name="Dong L."/>
        </authorList>
    </citation>
    <scope>NUCLEOTIDE SEQUENCE [LARGE SCALE GENOMIC DNA]</scope>
    <source>
        <strain evidence="7 8">DSM 29761</strain>
    </source>
</reference>
<feature type="transmembrane region" description="Helical" evidence="5">
    <location>
        <begin position="76"/>
        <end position="102"/>
    </location>
</feature>
<evidence type="ECO:0000256" key="4">
    <source>
        <dbReference type="ARBA" id="ARBA00023136"/>
    </source>
</evidence>
<organism evidence="7 8">
    <name type="scientific">Niallia oryzisoli</name>
    <dbReference type="NCBI Taxonomy" id="1737571"/>
    <lineage>
        <taxon>Bacteria</taxon>
        <taxon>Bacillati</taxon>
        <taxon>Bacillota</taxon>
        <taxon>Bacilli</taxon>
        <taxon>Bacillales</taxon>
        <taxon>Bacillaceae</taxon>
        <taxon>Niallia</taxon>
    </lineage>
</organism>
<dbReference type="Pfam" id="PF04893">
    <property type="entry name" value="Yip1"/>
    <property type="match status" value="1"/>
</dbReference>
<dbReference type="RefSeq" id="WP_338452171.1">
    <property type="nucleotide sequence ID" value="NZ_CP137640.1"/>
</dbReference>
<gene>
    <name evidence="7" type="ORF">R4Z09_09965</name>
</gene>